<sequence>MEDKFSRKSRVDVEFDFNKLRLDETNTNNNKNEYDNYDLLIKRSLRRESAAIFNTFTDEIPDTLNFLNDTLDINDAVDNEEYENEIRRDDVEPLNVVVSPLNTEIRNSPAMMINHAQKKFPSLYSVEFSLKNPTDKFTNTVTNITNNKPKLSSSLSLSTTPTEPPKFTTPSDENKPPHLKTENSSILQLEEQAKEALKQWKEIVVFDQDTPPVCLTPTSNKSFRDQYFEMPDFKSPDQVVRSIHRLLLGPLEVDDNNKDVSIQKYNGDSENQILSSVPRSTNNSTRNSQYSSTKSFLSREIKKNNKIDLEAEKFFLSRTTTNTNNNVNNNSNTNGLSTFSSPYSKRTFDNNKINNLQQNQAARDGQNKSMLMPRGMIAKLSTPKSVVSSAEKKQIPKPRTTSTFASRLAAKRNDRLNMGLKLLGTTGQDRNTMK</sequence>
<organism evidence="2 3">
    <name type="scientific">Ambispora gerdemannii</name>
    <dbReference type="NCBI Taxonomy" id="144530"/>
    <lineage>
        <taxon>Eukaryota</taxon>
        <taxon>Fungi</taxon>
        <taxon>Fungi incertae sedis</taxon>
        <taxon>Mucoromycota</taxon>
        <taxon>Glomeromycotina</taxon>
        <taxon>Glomeromycetes</taxon>
        <taxon>Archaeosporales</taxon>
        <taxon>Ambisporaceae</taxon>
        <taxon>Ambispora</taxon>
    </lineage>
</organism>
<reference evidence="2" key="1">
    <citation type="submission" date="2021-06" db="EMBL/GenBank/DDBJ databases">
        <authorList>
            <person name="Kallberg Y."/>
            <person name="Tangrot J."/>
            <person name="Rosling A."/>
        </authorList>
    </citation>
    <scope>NUCLEOTIDE SEQUENCE</scope>
    <source>
        <strain evidence="2">MT106</strain>
    </source>
</reference>
<gene>
    <name evidence="2" type="ORF">AGERDE_LOCUS1314</name>
</gene>
<evidence type="ECO:0000313" key="2">
    <source>
        <dbReference type="EMBL" id="CAG8444519.1"/>
    </source>
</evidence>
<dbReference type="EMBL" id="CAJVPL010000086">
    <property type="protein sequence ID" value="CAG8444519.1"/>
    <property type="molecule type" value="Genomic_DNA"/>
</dbReference>
<dbReference type="Proteomes" id="UP000789831">
    <property type="component" value="Unassembled WGS sequence"/>
</dbReference>
<evidence type="ECO:0000313" key="3">
    <source>
        <dbReference type="Proteomes" id="UP000789831"/>
    </source>
</evidence>
<feature type="region of interest" description="Disordered" evidence="1">
    <location>
        <begin position="141"/>
        <end position="183"/>
    </location>
</feature>
<feature type="region of interest" description="Disordered" evidence="1">
    <location>
        <begin position="269"/>
        <end position="297"/>
    </location>
</feature>
<name>A0A9N8YS26_9GLOM</name>
<feature type="compositionally biased region" description="Polar residues" evidence="1">
    <location>
        <begin position="269"/>
        <end position="296"/>
    </location>
</feature>
<dbReference type="AlphaFoldDB" id="A0A9N8YS26"/>
<dbReference type="OrthoDB" id="10420850at2759"/>
<feature type="compositionally biased region" description="Low complexity" evidence="1">
    <location>
        <begin position="148"/>
        <end position="170"/>
    </location>
</feature>
<comment type="caution">
    <text evidence="2">The sequence shown here is derived from an EMBL/GenBank/DDBJ whole genome shotgun (WGS) entry which is preliminary data.</text>
</comment>
<feature type="compositionally biased region" description="Basic and acidic residues" evidence="1">
    <location>
        <begin position="172"/>
        <end position="181"/>
    </location>
</feature>
<protein>
    <submittedName>
        <fullName evidence="2">389_t:CDS:1</fullName>
    </submittedName>
</protein>
<proteinExistence type="predicted"/>
<accession>A0A9N8YS26</accession>
<keyword evidence="3" id="KW-1185">Reference proteome</keyword>
<evidence type="ECO:0000256" key="1">
    <source>
        <dbReference type="SAM" id="MobiDB-lite"/>
    </source>
</evidence>